<reference evidence="3" key="1">
    <citation type="submission" date="2013-02" db="EMBL/GenBank/DDBJ databases">
        <authorList>
            <person name="Hughes D."/>
        </authorList>
    </citation>
    <scope>NUCLEOTIDE SEQUENCE</scope>
    <source>
        <strain>Durham</strain>
        <strain evidence="3">NC isolate 2 -- Noor lab</strain>
    </source>
</reference>
<organism evidence="2 3">
    <name type="scientific">Megaselia scalaris</name>
    <name type="common">Humpbacked fly</name>
    <name type="synonym">Phora scalaris</name>
    <dbReference type="NCBI Taxonomy" id="36166"/>
    <lineage>
        <taxon>Eukaryota</taxon>
        <taxon>Metazoa</taxon>
        <taxon>Ecdysozoa</taxon>
        <taxon>Arthropoda</taxon>
        <taxon>Hexapoda</taxon>
        <taxon>Insecta</taxon>
        <taxon>Pterygota</taxon>
        <taxon>Neoptera</taxon>
        <taxon>Endopterygota</taxon>
        <taxon>Diptera</taxon>
        <taxon>Brachycera</taxon>
        <taxon>Muscomorpha</taxon>
        <taxon>Platypezoidea</taxon>
        <taxon>Phoridae</taxon>
        <taxon>Megaseliini</taxon>
        <taxon>Megaselia</taxon>
    </lineage>
</organism>
<keyword evidence="1" id="KW-1133">Transmembrane helix</keyword>
<feature type="transmembrane region" description="Helical" evidence="1">
    <location>
        <begin position="95"/>
        <end position="114"/>
    </location>
</feature>
<accession>T1H2I0</accession>
<keyword evidence="3" id="KW-1185">Reference proteome</keyword>
<evidence type="ECO:0000313" key="3">
    <source>
        <dbReference type="Proteomes" id="UP000015102"/>
    </source>
</evidence>
<evidence type="ECO:0000313" key="2">
    <source>
        <dbReference type="EnsemblMetazoa" id="MESCA010427-PA"/>
    </source>
</evidence>
<proteinExistence type="predicted"/>
<protein>
    <submittedName>
        <fullName evidence="2">Uncharacterized protein</fullName>
    </submittedName>
</protein>
<dbReference type="EMBL" id="CAQQ02143844">
    <property type="status" value="NOT_ANNOTATED_CDS"/>
    <property type="molecule type" value="Genomic_DNA"/>
</dbReference>
<keyword evidence="1" id="KW-0472">Membrane</keyword>
<feature type="transmembrane region" description="Helical" evidence="1">
    <location>
        <begin position="64"/>
        <end position="83"/>
    </location>
</feature>
<dbReference type="EnsemblMetazoa" id="MESCA010427-RA">
    <property type="protein sequence ID" value="MESCA010427-PA"/>
    <property type="gene ID" value="MESCA010427"/>
</dbReference>
<sequence length="120" mass="13599">MKAICDLKTNSNGFQEGDLVILYNPKRKKGLCPKVQRNWKGPYKVLKRINDVVFRNHGMVLNHISLLVGNLGLVHVLCYNVVSSSGTNNGKRVKTGYGVFVFFLVYRSFGSWYSSRKGEK</sequence>
<evidence type="ECO:0000256" key="1">
    <source>
        <dbReference type="SAM" id="Phobius"/>
    </source>
</evidence>
<name>T1H2I0_MEGSC</name>
<keyword evidence="1" id="KW-0812">Transmembrane</keyword>
<dbReference type="Proteomes" id="UP000015102">
    <property type="component" value="Unassembled WGS sequence"/>
</dbReference>
<dbReference type="EMBL" id="CAQQ02143843">
    <property type="status" value="NOT_ANNOTATED_CDS"/>
    <property type="molecule type" value="Genomic_DNA"/>
</dbReference>
<dbReference type="AlphaFoldDB" id="T1H2I0"/>
<dbReference type="HOGENOM" id="CLU_2052289_0_0_1"/>
<dbReference type="STRING" id="36166.T1H2I0"/>
<reference evidence="2" key="2">
    <citation type="submission" date="2015-06" db="UniProtKB">
        <authorList>
            <consortium name="EnsemblMetazoa"/>
        </authorList>
    </citation>
    <scope>IDENTIFICATION</scope>
</reference>